<proteinExistence type="predicted"/>
<evidence type="ECO:0008006" key="8">
    <source>
        <dbReference type="Google" id="ProtNLM"/>
    </source>
</evidence>
<keyword evidence="7" id="KW-1185">Reference proteome</keyword>
<evidence type="ECO:0000256" key="5">
    <source>
        <dbReference type="SAM" id="Phobius"/>
    </source>
</evidence>
<keyword evidence="3 5" id="KW-1133">Transmembrane helix</keyword>
<dbReference type="Pfam" id="PF13564">
    <property type="entry name" value="DoxX_2"/>
    <property type="match status" value="1"/>
</dbReference>
<accession>A0A1C1A253</accession>
<comment type="subcellular location">
    <subcellularLocation>
        <location evidence="1">Membrane</location>
        <topology evidence="1">Multi-pass membrane protein</topology>
    </subcellularLocation>
</comment>
<sequence length="124" mass="13492">MHVVSIILQSLLALAFLMAGIGKITGSKMHVENFKKLRLPQWFRVFTGLVEFVSAAALVVGFWDASWVAAGALVIAITAIGGALAHVRAKDFLKEMFPIIFIGILAIILFFINVSDLSNFPGFN</sequence>
<protein>
    <recommendedName>
        <fullName evidence="8">DoxX family protein</fullName>
    </recommendedName>
</protein>
<feature type="transmembrane region" description="Helical" evidence="5">
    <location>
        <begin position="96"/>
        <end position="114"/>
    </location>
</feature>
<feature type="transmembrane region" description="Helical" evidence="5">
    <location>
        <begin position="6"/>
        <end position="24"/>
    </location>
</feature>
<evidence type="ECO:0000313" key="6">
    <source>
        <dbReference type="EMBL" id="OCT14597.1"/>
    </source>
</evidence>
<dbReference type="STRING" id="512399.A8709_17165"/>
<dbReference type="Proteomes" id="UP000093309">
    <property type="component" value="Unassembled WGS sequence"/>
</dbReference>
<evidence type="ECO:0000256" key="4">
    <source>
        <dbReference type="ARBA" id="ARBA00023136"/>
    </source>
</evidence>
<gene>
    <name evidence="6" type="ORF">A8709_17165</name>
</gene>
<dbReference type="InterPro" id="IPR032808">
    <property type="entry name" value="DoxX"/>
</dbReference>
<dbReference type="EMBL" id="LYPC01000019">
    <property type="protein sequence ID" value="OCT14597.1"/>
    <property type="molecule type" value="Genomic_DNA"/>
</dbReference>
<dbReference type="OrthoDB" id="2454358at2"/>
<organism evidence="6 7">
    <name type="scientific">Paenibacillus pectinilyticus</name>
    <dbReference type="NCBI Taxonomy" id="512399"/>
    <lineage>
        <taxon>Bacteria</taxon>
        <taxon>Bacillati</taxon>
        <taxon>Bacillota</taxon>
        <taxon>Bacilli</taxon>
        <taxon>Bacillales</taxon>
        <taxon>Paenibacillaceae</taxon>
        <taxon>Paenibacillus</taxon>
    </lineage>
</organism>
<dbReference type="RefSeq" id="WP_065852952.1">
    <property type="nucleotide sequence ID" value="NZ_LYPC01000019.1"/>
</dbReference>
<evidence type="ECO:0000256" key="1">
    <source>
        <dbReference type="ARBA" id="ARBA00004141"/>
    </source>
</evidence>
<dbReference type="AlphaFoldDB" id="A0A1C1A253"/>
<dbReference type="GO" id="GO:0016020">
    <property type="term" value="C:membrane"/>
    <property type="evidence" value="ECO:0007669"/>
    <property type="project" value="UniProtKB-SubCell"/>
</dbReference>
<keyword evidence="4 5" id="KW-0472">Membrane</keyword>
<evidence type="ECO:0000313" key="7">
    <source>
        <dbReference type="Proteomes" id="UP000093309"/>
    </source>
</evidence>
<name>A0A1C1A253_9BACL</name>
<keyword evidence="2 5" id="KW-0812">Transmembrane</keyword>
<evidence type="ECO:0000256" key="2">
    <source>
        <dbReference type="ARBA" id="ARBA00022692"/>
    </source>
</evidence>
<evidence type="ECO:0000256" key="3">
    <source>
        <dbReference type="ARBA" id="ARBA00022989"/>
    </source>
</evidence>
<feature type="transmembrane region" description="Helical" evidence="5">
    <location>
        <begin position="45"/>
        <end position="63"/>
    </location>
</feature>
<feature type="transmembrane region" description="Helical" evidence="5">
    <location>
        <begin position="69"/>
        <end position="89"/>
    </location>
</feature>
<reference evidence="7" key="1">
    <citation type="submission" date="2016-05" db="EMBL/GenBank/DDBJ databases">
        <title>Paenibacillus oryzae. sp. nov., isolated from the rice root.</title>
        <authorList>
            <person name="Zhang J."/>
            <person name="Zhang X."/>
        </authorList>
    </citation>
    <scope>NUCLEOTIDE SEQUENCE [LARGE SCALE GENOMIC DNA]</scope>
    <source>
        <strain evidence="7">KCTC13222</strain>
    </source>
</reference>
<comment type="caution">
    <text evidence="6">The sequence shown here is derived from an EMBL/GenBank/DDBJ whole genome shotgun (WGS) entry which is preliminary data.</text>
</comment>